<gene>
    <name evidence="1" type="ORF">GALLR39Z86_19730</name>
</gene>
<evidence type="ECO:0000313" key="2">
    <source>
        <dbReference type="Proteomes" id="UP001144313"/>
    </source>
</evidence>
<sequence length="78" mass="8350">MTARVVPYYCPYCGEEDLTPYEPEADSAVDFGHGEAGGAMNVRGRWHCADCTRVFAVKYHGMAAAPVYAAPPTGPAPE</sequence>
<dbReference type="RefSeq" id="WP_270118600.1">
    <property type="nucleotide sequence ID" value="NZ_BAAAOL010000008.1"/>
</dbReference>
<comment type="caution">
    <text evidence="1">The sequence shown here is derived from an EMBL/GenBank/DDBJ whole genome shotgun (WGS) entry which is preliminary data.</text>
</comment>
<dbReference type="Proteomes" id="UP001144313">
    <property type="component" value="Unassembled WGS sequence"/>
</dbReference>
<accession>A0A9W6G8B8</accession>
<name>A0A9W6G8B8_9ACTN</name>
<keyword evidence="2" id="KW-1185">Reference proteome</keyword>
<organism evidence="1 2">
    <name type="scientific">Glycomyces algeriensis</name>
    <dbReference type="NCBI Taxonomy" id="256037"/>
    <lineage>
        <taxon>Bacteria</taxon>
        <taxon>Bacillati</taxon>
        <taxon>Actinomycetota</taxon>
        <taxon>Actinomycetes</taxon>
        <taxon>Glycomycetales</taxon>
        <taxon>Glycomycetaceae</taxon>
        <taxon>Glycomyces</taxon>
    </lineage>
</organism>
<dbReference type="AlphaFoldDB" id="A0A9W6G8B8"/>
<protein>
    <submittedName>
        <fullName evidence="1">Uncharacterized protein</fullName>
    </submittedName>
</protein>
<evidence type="ECO:0000313" key="1">
    <source>
        <dbReference type="EMBL" id="GLI42123.1"/>
    </source>
</evidence>
<reference evidence="1" key="1">
    <citation type="submission" date="2022-12" db="EMBL/GenBank/DDBJ databases">
        <title>Reference genome sequencing for broad-spectrum identification of bacterial and archaeal isolates by mass spectrometry.</title>
        <authorList>
            <person name="Sekiguchi Y."/>
            <person name="Tourlousse D.M."/>
        </authorList>
    </citation>
    <scope>NUCLEOTIDE SEQUENCE</scope>
    <source>
        <strain evidence="1">LLR39Z86</strain>
    </source>
</reference>
<dbReference type="EMBL" id="BSDT01000001">
    <property type="protein sequence ID" value="GLI42123.1"/>
    <property type="molecule type" value="Genomic_DNA"/>
</dbReference>
<proteinExistence type="predicted"/>